<dbReference type="GO" id="GO:0003677">
    <property type="term" value="F:DNA binding"/>
    <property type="evidence" value="ECO:0007669"/>
    <property type="project" value="InterPro"/>
</dbReference>
<evidence type="ECO:0000313" key="4">
    <source>
        <dbReference type="EMBL" id="EFK56613.1"/>
    </source>
</evidence>
<accession>D7VS62</accession>
<dbReference type="GO" id="GO:0006355">
    <property type="term" value="P:regulation of DNA-templated transcription"/>
    <property type="evidence" value="ECO:0007669"/>
    <property type="project" value="InterPro"/>
</dbReference>
<dbReference type="HOGENOM" id="CLU_465317_0_0_10"/>
<dbReference type="InterPro" id="IPR000792">
    <property type="entry name" value="Tscrpt_reg_LuxR_C"/>
</dbReference>
<dbReference type="EMBL" id="ACHA02000012">
    <property type="protein sequence ID" value="EFK56613.1"/>
    <property type="molecule type" value="Genomic_DNA"/>
</dbReference>
<dbReference type="Gene3D" id="1.25.40.10">
    <property type="entry name" value="Tetratricopeptide repeat domain"/>
    <property type="match status" value="1"/>
</dbReference>
<feature type="chain" id="PRO_5003107518" evidence="2">
    <location>
        <begin position="21"/>
        <end position="586"/>
    </location>
</feature>
<dbReference type="Gene3D" id="1.10.10.10">
    <property type="entry name" value="Winged helix-like DNA-binding domain superfamily/Winged helix DNA-binding domain"/>
    <property type="match status" value="1"/>
</dbReference>
<keyword evidence="2" id="KW-0732">Signal</keyword>
<reference evidence="4" key="1">
    <citation type="submission" date="2010-07" db="EMBL/GenBank/DDBJ databases">
        <authorList>
            <person name="Muzny D."/>
            <person name="Qin X."/>
            <person name="Buhay C."/>
            <person name="Dugan-Rocha S."/>
            <person name="Ding Y."/>
            <person name="Chen G."/>
            <person name="Hawes A."/>
            <person name="Holder M."/>
            <person name="Jhangiani S."/>
            <person name="Johnson A."/>
            <person name="Khan Z."/>
            <person name="Li Z."/>
            <person name="Liu W."/>
            <person name="Liu X."/>
            <person name="Perez L."/>
            <person name="Shen H."/>
            <person name="Wang Q."/>
            <person name="Watt J."/>
            <person name="Xi L."/>
            <person name="Xin Y."/>
            <person name="Zhou J."/>
            <person name="Deng J."/>
            <person name="Jiang H."/>
            <person name="Liu Y."/>
            <person name="Qu J."/>
            <person name="Song X.-Z."/>
            <person name="Zhang L."/>
            <person name="Villasana D."/>
            <person name="Johnson A."/>
            <person name="Liu J."/>
            <person name="Liyanage D."/>
            <person name="Lorensuhewa L."/>
            <person name="Robinson T."/>
            <person name="Song A."/>
            <person name="Song B.-B."/>
            <person name="Dinh H."/>
            <person name="Thornton R."/>
            <person name="Coyle M."/>
            <person name="Francisco L."/>
            <person name="Jackson L."/>
            <person name="Javaid M."/>
            <person name="Korchina V."/>
            <person name="Kovar C."/>
            <person name="Mata R."/>
            <person name="Mathew T."/>
            <person name="Ngo R."/>
            <person name="Nguyen L."/>
            <person name="Nguyen N."/>
            <person name="Okwuonu G."/>
            <person name="Ongeri F."/>
            <person name="Pham C."/>
            <person name="Simmons D."/>
            <person name="Wilczek-Boney K."/>
            <person name="Hale W."/>
            <person name="Jakkamsetti A."/>
            <person name="Pham P."/>
            <person name="Ruth R."/>
            <person name="San Lucas F."/>
            <person name="Warren J."/>
            <person name="Zhang J."/>
            <person name="Zhao Z."/>
            <person name="Zhou C."/>
            <person name="Zhu D."/>
            <person name="Lee S."/>
            <person name="Bess C."/>
            <person name="Blankenburg K."/>
            <person name="Forbes L."/>
            <person name="Fu Q."/>
            <person name="Gubbala S."/>
            <person name="Hirani K."/>
            <person name="Jayaseelan J.C."/>
            <person name="Lara F."/>
            <person name="Munidasa M."/>
            <person name="Palculict T."/>
            <person name="Patil S."/>
            <person name="Pu L.-L."/>
            <person name="Saada N."/>
            <person name="Tang L."/>
            <person name="Weissenberger G."/>
            <person name="Zhu Y."/>
            <person name="Hemphill L."/>
            <person name="Shang Y."/>
            <person name="Youmans B."/>
            <person name="Ayvaz T."/>
            <person name="Ross M."/>
            <person name="Santibanez J."/>
            <person name="Aqrawi P."/>
            <person name="Gross S."/>
            <person name="Joshi V."/>
            <person name="Fowler G."/>
            <person name="Nazareth L."/>
            <person name="Reid J."/>
            <person name="Worley K."/>
            <person name="Petrosino J."/>
            <person name="Highlander S."/>
            <person name="Gibbs R."/>
        </authorList>
    </citation>
    <scope>NUCLEOTIDE SEQUENCE [LARGE SCALE GENOMIC DNA]</scope>
    <source>
        <strain evidence="4">ATCC 33861</strain>
    </source>
</reference>
<dbReference type="Proteomes" id="UP000006258">
    <property type="component" value="Unassembled WGS sequence"/>
</dbReference>
<evidence type="ECO:0000256" key="1">
    <source>
        <dbReference type="SAM" id="Phobius"/>
    </source>
</evidence>
<sequence length="586" mass="67955">MKALTLIVIVLSISFSAVKAQQITVESLVKAWKVKDKTQSFKAEETYAQLKQRAGYAAHQKLMENLYSYLRSHPDDRLKVRIDMYDILGKKEYNKPVNEEDSVRLYEDIMIAHKLEDEQLKSELYTLYAEVGHNNYVLYNLKALELQKKIGLAHFKFVHNRYFNASYGLYNNNEYQQSIDYGLQCLRYKDVATETWDPRVYLFQLDIVGASYLKLAKYDSCIYYYRQILDTLQKKPDSSPYIQKLWLGIASGNIGHALILKGEEQAGIPMVQQWLLSSTEFNSYNNISKALNVLAAVDWQHKEYADALQKWKSSYIAAEKVGNYIDEFKIEALEGIVKSYRTLHNPDSAYKYGDLSDKLSKERLLAINSKKLSVMKTQMAFDDMQVNLQDMSNHLKQERTIRNFSLIAIVLLTIISLLIYNRQKLTAQLLLSKQETAKKEISDAKMQLAEFAKHIRQKQQLVHRLQLVIRQNNYPNEEEEGSIHNDLSNYVLVTDEEWGKFKEAFSKAYPLFFIRLKEIVERITPAEERLASLIFLQLSNKQIANTLGISTDSVARSKRRLKSRINLPSDIRLEDYISTLNESSLT</sequence>
<feature type="transmembrane region" description="Helical" evidence="1">
    <location>
        <begin position="401"/>
        <end position="420"/>
    </location>
</feature>
<dbReference type="RefSeq" id="WP_002995331.1">
    <property type="nucleotide sequence ID" value="NZ_GL379770.1"/>
</dbReference>
<dbReference type="GeneID" id="95430980"/>
<dbReference type="STRING" id="525373.HMPREF0766_13816"/>
<proteinExistence type="predicted"/>
<comment type="caution">
    <text evidence="4">The sequence shown here is derived from an EMBL/GenBank/DDBJ whole genome shotgun (WGS) entry which is preliminary data.</text>
</comment>
<dbReference type="SUPFAM" id="SSF48452">
    <property type="entry name" value="TPR-like"/>
    <property type="match status" value="1"/>
</dbReference>
<evidence type="ECO:0000259" key="3">
    <source>
        <dbReference type="SMART" id="SM00421"/>
    </source>
</evidence>
<dbReference type="AlphaFoldDB" id="D7VS62"/>
<evidence type="ECO:0000313" key="5">
    <source>
        <dbReference type="Proteomes" id="UP000006258"/>
    </source>
</evidence>
<evidence type="ECO:0000256" key="2">
    <source>
        <dbReference type="SAM" id="SignalP"/>
    </source>
</evidence>
<dbReference type="SMART" id="SM00421">
    <property type="entry name" value="HTH_LUXR"/>
    <property type="match status" value="1"/>
</dbReference>
<dbReference type="eggNOG" id="COG0457">
    <property type="taxonomic scope" value="Bacteria"/>
</dbReference>
<dbReference type="InterPro" id="IPR011990">
    <property type="entry name" value="TPR-like_helical_dom_sf"/>
</dbReference>
<keyword evidence="1" id="KW-0812">Transmembrane</keyword>
<name>D7VS62_SPHSI</name>
<dbReference type="InterPro" id="IPR016032">
    <property type="entry name" value="Sig_transdc_resp-reg_C-effctor"/>
</dbReference>
<dbReference type="InterPro" id="IPR036388">
    <property type="entry name" value="WH-like_DNA-bd_sf"/>
</dbReference>
<keyword evidence="5" id="KW-1185">Reference proteome</keyword>
<keyword evidence="1" id="KW-0472">Membrane</keyword>
<feature type="signal peptide" evidence="2">
    <location>
        <begin position="1"/>
        <end position="20"/>
    </location>
</feature>
<gene>
    <name evidence="4" type="ORF">HMPREF0766_13816</name>
</gene>
<protein>
    <submittedName>
        <fullName evidence="4">Transcriptional regulator, LuxR family</fullName>
    </submittedName>
</protein>
<keyword evidence="1" id="KW-1133">Transmembrane helix</keyword>
<organism evidence="4 5">
    <name type="scientific">Sphingobacterium spiritivorum ATCC 33861</name>
    <dbReference type="NCBI Taxonomy" id="525373"/>
    <lineage>
        <taxon>Bacteria</taxon>
        <taxon>Pseudomonadati</taxon>
        <taxon>Bacteroidota</taxon>
        <taxon>Sphingobacteriia</taxon>
        <taxon>Sphingobacteriales</taxon>
        <taxon>Sphingobacteriaceae</taxon>
        <taxon>Sphingobacterium</taxon>
    </lineage>
</organism>
<feature type="domain" description="HTH luxR-type" evidence="3">
    <location>
        <begin position="520"/>
        <end position="577"/>
    </location>
</feature>
<dbReference type="SUPFAM" id="SSF46894">
    <property type="entry name" value="C-terminal effector domain of the bipartite response regulators"/>
    <property type="match status" value="1"/>
</dbReference>